<protein>
    <recommendedName>
        <fullName evidence="6">SCP domain-containing protein</fullName>
    </recommendedName>
</protein>
<feature type="domain" description="SCP" evidence="6">
    <location>
        <begin position="78"/>
        <end position="208"/>
    </location>
</feature>
<dbReference type="Proteomes" id="UP000657918">
    <property type="component" value="Chromosome 16"/>
</dbReference>
<dbReference type="GO" id="GO:0005576">
    <property type="term" value="C:extracellular region"/>
    <property type="evidence" value="ECO:0007669"/>
    <property type="project" value="InterPro"/>
</dbReference>
<accession>A0A835JBN5</accession>
<dbReference type="PANTHER" id="PTHR10334">
    <property type="entry name" value="CYSTEINE-RICH SECRETORY PROTEIN-RELATED"/>
    <property type="match status" value="1"/>
</dbReference>
<comment type="caution">
    <text evidence="7">The sequence shown here is derived from an EMBL/GenBank/DDBJ whole genome shotgun (WGS) entry which is preliminary data.</text>
</comment>
<dbReference type="InterPro" id="IPR018244">
    <property type="entry name" value="Allrgn_V5/Tpx1_CS"/>
</dbReference>
<keyword evidence="5" id="KW-1133">Transmembrane helix</keyword>
<reference evidence="7 8" key="1">
    <citation type="submission" date="2020-10" db="EMBL/GenBank/DDBJ databases">
        <title>Plant Genome Project.</title>
        <authorList>
            <person name="Zhang R.-G."/>
        </authorList>
    </citation>
    <scope>NUCLEOTIDE SEQUENCE [LARGE SCALE GENOMIC DNA]</scope>
    <source>
        <strain evidence="7">FAFU-HL-1</strain>
        <tissue evidence="7">Leaf</tissue>
    </source>
</reference>
<dbReference type="InterPro" id="IPR035940">
    <property type="entry name" value="CAP_sf"/>
</dbReference>
<evidence type="ECO:0000256" key="1">
    <source>
        <dbReference type="ARBA" id="ARBA00009923"/>
    </source>
</evidence>
<gene>
    <name evidence="7" type="ORF">SADUNF_Sadunf16G0172700</name>
</gene>
<dbReference type="AlphaFoldDB" id="A0A835JBN5"/>
<evidence type="ECO:0000313" key="8">
    <source>
        <dbReference type="Proteomes" id="UP000657918"/>
    </source>
</evidence>
<dbReference type="CDD" id="cd05381">
    <property type="entry name" value="CAP_PR-1"/>
    <property type="match status" value="1"/>
</dbReference>
<evidence type="ECO:0000259" key="6">
    <source>
        <dbReference type="SMART" id="SM00198"/>
    </source>
</evidence>
<dbReference type="PRINTS" id="PR00837">
    <property type="entry name" value="V5TPXLIKE"/>
</dbReference>
<dbReference type="Gene3D" id="3.40.33.10">
    <property type="entry name" value="CAP"/>
    <property type="match status" value="1"/>
</dbReference>
<keyword evidence="5" id="KW-0812">Transmembrane</keyword>
<dbReference type="GO" id="GO:0098542">
    <property type="term" value="P:defense response to other organism"/>
    <property type="evidence" value="ECO:0007669"/>
    <property type="project" value="UniProtKB-ARBA"/>
</dbReference>
<dbReference type="SUPFAM" id="SSF55797">
    <property type="entry name" value="PR-1-like"/>
    <property type="match status" value="1"/>
</dbReference>
<evidence type="ECO:0000256" key="3">
    <source>
        <dbReference type="ARBA" id="ARBA00022821"/>
    </source>
</evidence>
<organism evidence="7 8">
    <name type="scientific">Salix dunnii</name>
    <dbReference type="NCBI Taxonomy" id="1413687"/>
    <lineage>
        <taxon>Eukaryota</taxon>
        <taxon>Viridiplantae</taxon>
        <taxon>Streptophyta</taxon>
        <taxon>Embryophyta</taxon>
        <taxon>Tracheophyta</taxon>
        <taxon>Spermatophyta</taxon>
        <taxon>Magnoliopsida</taxon>
        <taxon>eudicotyledons</taxon>
        <taxon>Gunneridae</taxon>
        <taxon>Pentapetalae</taxon>
        <taxon>rosids</taxon>
        <taxon>fabids</taxon>
        <taxon>Malpighiales</taxon>
        <taxon>Salicaceae</taxon>
        <taxon>Saliceae</taxon>
        <taxon>Salix</taxon>
    </lineage>
</organism>
<feature type="transmembrane region" description="Helical" evidence="5">
    <location>
        <begin position="12"/>
        <end position="42"/>
    </location>
</feature>
<evidence type="ECO:0000256" key="5">
    <source>
        <dbReference type="SAM" id="Phobius"/>
    </source>
</evidence>
<name>A0A835JBN5_9ROSI</name>
<keyword evidence="8" id="KW-1185">Reference proteome</keyword>
<dbReference type="PROSITE" id="PS01010">
    <property type="entry name" value="CRISP_2"/>
    <property type="match status" value="1"/>
</dbReference>
<dbReference type="Pfam" id="PF00188">
    <property type="entry name" value="CAP"/>
    <property type="match status" value="1"/>
</dbReference>
<dbReference type="OrthoDB" id="337038at2759"/>
<dbReference type="InterPro" id="IPR001283">
    <property type="entry name" value="CRISP-related"/>
</dbReference>
<keyword evidence="5" id="KW-0472">Membrane</keyword>
<dbReference type="InterPro" id="IPR014044">
    <property type="entry name" value="CAP_dom"/>
</dbReference>
<evidence type="ECO:0000313" key="7">
    <source>
        <dbReference type="EMBL" id="KAF9665898.1"/>
    </source>
</evidence>
<proteinExistence type="inferred from homology"/>
<keyword evidence="4" id="KW-1015">Disulfide bond</keyword>
<keyword evidence="3" id="KW-0611">Plant defense</keyword>
<dbReference type="FunFam" id="3.40.33.10:FF:000006">
    <property type="entry name" value="Putative pathogenesis-related protein 1"/>
    <property type="match status" value="1"/>
</dbReference>
<evidence type="ECO:0000256" key="4">
    <source>
        <dbReference type="ARBA" id="ARBA00023157"/>
    </source>
</evidence>
<dbReference type="SMART" id="SM00198">
    <property type="entry name" value="SCP"/>
    <property type="match status" value="1"/>
</dbReference>
<evidence type="ECO:0000256" key="2">
    <source>
        <dbReference type="ARBA" id="ARBA00022729"/>
    </source>
</evidence>
<dbReference type="EMBL" id="JADGMS010000016">
    <property type="protein sequence ID" value="KAF9665898.1"/>
    <property type="molecule type" value="Genomic_DNA"/>
</dbReference>
<keyword evidence="2" id="KW-0732">Signal</keyword>
<sequence>MRVVVSVFSCHFISFAVGVSIPCFSLDLFGCLASLLCSVCVLKDDVDEQRINMEMSKIALAIISLISLAIVHQSHAQDSPQDFLNAHNTARASVGVGPMIWDNTVAAFARSYINGLRHSCRLVHSGGPYGENLAWGSANLAGTAAVKMWVGERPYYDYKSNSCVGGQCLHYTQVVWRKSVRLGCAKVRCDNGGTIISCNYDPRGNIRGQRPY</sequence>
<comment type="similarity">
    <text evidence="1">Belongs to the CRISP family.</text>
</comment>